<dbReference type="PANTHER" id="PTHR34598">
    <property type="entry name" value="BLL6449 PROTEIN"/>
    <property type="match status" value="1"/>
</dbReference>
<dbReference type="OrthoDB" id="412788at2759"/>
<dbReference type="InterPro" id="IPR044053">
    <property type="entry name" value="AsaB-like"/>
</dbReference>
<evidence type="ECO:0000313" key="2">
    <source>
        <dbReference type="EMBL" id="KUJ11017.1"/>
    </source>
</evidence>
<dbReference type="STRING" id="149040.A0A194WTT1"/>
<sequence>MGDVQTYVTYWKQPEDGSGPDSGDWKQLIVGHKHQGDRRDIVAHDVRGNESTYSLDKHGFEIHKLPTKERDHLNQEEVQKEYYQEIIDLIKKQTGGKDVTCFGNIVRQYKRDALTPEEFIPGQVQGPSPRVHVDVSPIDPERLVGNMMPGKLDAMTKGSRWQFFSIWRPTKSVSRDPLAYADSGSVPNSDYCDIVGPKYNGTILKCGDKREHRWHYCSNMTPDEVVIVKHLDSKRDIPAWRCPHTSIPLPGTEDLPARESIEVRALVLFD</sequence>
<comment type="similarity">
    <text evidence="1">Belongs to the asaB hydroxylase/desaturase family.</text>
</comment>
<dbReference type="GO" id="GO:0016491">
    <property type="term" value="F:oxidoreductase activity"/>
    <property type="evidence" value="ECO:0007669"/>
    <property type="project" value="InterPro"/>
</dbReference>
<dbReference type="AlphaFoldDB" id="A0A194WTT1"/>
<dbReference type="Proteomes" id="UP000070700">
    <property type="component" value="Unassembled WGS sequence"/>
</dbReference>
<accession>A0A194WTT1</accession>
<gene>
    <name evidence="2" type="ORF">LY89DRAFT_654661</name>
</gene>
<evidence type="ECO:0000256" key="1">
    <source>
        <dbReference type="ARBA" id="ARBA00023604"/>
    </source>
</evidence>
<keyword evidence="3" id="KW-1185">Reference proteome</keyword>
<protein>
    <submittedName>
        <fullName evidence="2">Uncharacterized protein</fullName>
    </submittedName>
</protein>
<dbReference type="NCBIfam" id="NF041278">
    <property type="entry name" value="CmcJ_NvfI_EfuI"/>
    <property type="match status" value="1"/>
</dbReference>
<name>A0A194WTT1_MOLSC</name>
<evidence type="ECO:0000313" key="3">
    <source>
        <dbReference type="Proteomes" id="UP000070700"/>
    </source>
</evidence>
<dbReference type="RefSeq" id="XP_018065372.1">
    <property type="nucleotide sequence ID" value="XM_018212311.1"/>
</dbReference>
<dbReference type="KEGG" id="psco:LY89DRAFT_654661"/>
<dbReference type="EMBL" id="KQ947427">
    <property type="protein sequence ID" value="KUJ11017.1"/>
    <property type="molecule type" value="Genomic_DNA"/>
</dbReference>
<dbReference type="GeneID" id="28822037"/>
<reference evidence="2 3" key="1">
    <citation type="submission" date="2015-10" db="EMBL/GenBank/DDBJ databases">
        <title>Full genome of DAOMC 229536 Phialocephala scopiformis, a fungal endophyte of spruce producing the potent anti-insectan compound rugulosin.</title>
        <authorList>
            <consortium name="DOE Joint Genome Institute"/>
            <person name="Walker A.K."/>
            <person name="Frasz S.L."/>
            <person name="Seifert K.A."/>
            <person name="Miller J.D."/>
            <person name="Mondo S.J."/>
            <person name="Labutti K."/>
            <person name="Lipzen A."/>
            <person name="Dockter R."/>
            <person name="Kennedy M."/>
            <person name="Grigoriev I.V."/>
            <person name="Spatafora J.W."/>
        </authorList>
    </citation>
    <scope>NUCLEOTIDE SEQUENCE [LARGE SCALE GENOMIC DNA]</scope>
    <source>
        <strain evidence="2 3">CBS 120377</strain>
    </source>
</reference>
<dbReference type="InParanoid" id="A0A194WTT1"/>
<organism evidence="2 3">
    <name type="scientific">Mollisia scopiformis</name>
    <name type="common">Conifer needle endophyte fungus</name>
    <name type="synonym">Phialocephala scopiformis</name>
    <dbReference type="NCBI Taxonomy" id="149040"/>
    <lineage>
        <taxon>Eukaryota</taxon>
        <taxon>Fungi</taxon>
        <taxon>Dikarya</taxon>
        <taxon>Ascomycota</taxon>
        <taxon>Pezizomycotina</taxon>
        <taxon>Leotiomycetes</taxon>
        <taxon>Helotiales</taxon>
        <taxon>Mollisiaceae</taxon>
        <taxon>Mollisia</taxon>
    </lineage>
</organism>
<proteinExistence type="inferred from homology"/>
<dbReference type="PANTHER" id="PTHR34598:SF3">
    <property type="entry name" value="OXIDOREDUCTASE AN1597"/>
    <property type="match status" value="1"/>
</dbReference>